<organism evidence="1">
    <name type="scientific">bioreactor metagenome</name>
    <dbReference type="NCBI Taxonomy" id="1076179"/>
    <lineage>
        <taxon>unclassified sequences</taxon>
        <taxon>metagenomes</taxon>
        <taxon>ecological metagenomes</taxon>
    </lineage>
</organism>
<dbReference type="AlphaFoldDB" id="A0A644YHX9"/>
<accession>A0A644YHX9</accession>
<dbReference type="EC" id="5.1.3.2" evidence="1"/>
<sequence>MLIASSEKAKKELNWQPEHESIERIIRDAWRWHSNNAKGYNDKYIYLI</sequence>
<proteinExistence type="predicted"/>
<reference evidence="1" key="1">
    <citation type="submission" date="2019-08" db="EMBL/GenBank/DDBJ databases">
        <authorList>
            <person name="Kucharzyk K."/>
            <person name="Murdoch R.W."/>
            <person name="Higgins S."/>
            <person name="Loffler F."/>
        </authorList>
    </citation>
    <scope>NUCLEOTIDE SEQUENCE</scope>
</reference>
<dbReference type="InterPro" id="IPR036291">
    <property type="entry name" value="NAD(P)-bd_dom_sf"/>
</dbReference>
<dbReference type="SUPFAM" id="SSF51735">
    <property type="entry name" value="NAD(P)-binding Rossmann-fold domains"/>
    <property type="match status" value="1"/>
</dbReference>
<keyword evidence="1" id="KW-0413">Isomerase</keyword>
<gene>
    <name evidence="1" type="primary">galE_19</name>
    <name evidence="1" type="ORF">SDC9_74577</name>
</gene>
<dbReference type="Gene3D" id="3.90.25.10">
    <property type="entry name" value="UDP-galactose 4-epimerase, domain 1"/>
    <property type="match status" value="1"/>
</dbReference>
<name>A0A644YHX9_9ZZZZ</name>
<protein>
    <submittedName>
        <fullName evidence="1">UDP-glucose 4-epimerase</fullName>
        <ecNumber evidence="1">5.1.3.2</ecNumber>
    </submittedName>
</protein>
<evidence type="ECO:0000313" key="1">
    <source>
        <dbReference type="EMBL" id="MPM28060.1"/>
    </source>
</evidence>
<dbReference type="GO" id="GO:0003978">
    <property type="term" value="F:UDP-glucose 4-epimerase activity"/>
    <property type="evidence" value="ECO:0007669"/>
    <property type="project" value="UniProtKB-EC"/>
</dbReference>
<comment type="caution">
    <text evidence="1">The sequence shown here is derived from an EMBL/GenBank/DDBJ whole genome shotgun (WGS) entry which is preliminary data.</text>
</comment>
<dbReference type="EMBL" id="VSSQ01005151">
    <property type="protein sequence ID" value="MPM28060.1"/>
    <property type="molecule type" value="Genomic_DNA"/>
</dbReference>